<evidence type="ECO:0000256" key="1">
    <source>
        <dbReference type="SAM" id="MobiDB-lite"/>
    </source>
</evidence>
<reference evidence="2 3" key="1">
    <citation type="journal article" date="2019" name="Int. J. Syst. Evol. Microbiol.">
        <title>The Global Catalogue of Microorganisms (GCM) 10K type strain sequencing project: providing services to taxonomists for standard genome sequencing and annotation.</title>
        <authorList>
            <consortium name="The Broad Institute Genomics Platform"/>
            <consortium name="The Broad Institute Genome Sequencing Center for Infectious Disease"/>
            <person name="Wu L."/>
            <person name="Ma J."/>
        </authorList>
    </citation>
    <scope>NUCLEOTIDE SEQUENCE [LARGE SCALE GENOMIC DNA]</scope>
    <source>
        <strain evidence="2 3">CGMCC 1.12230</strain>
    </source>
</reference>
<organism evidence="2 3">
    <name type="scientific">Haloarchaeobius amylolyticus</name>
    <dbReference type="NCBI Taxonomy" id="1198296"/>
    <lineage>
        <taxon>Archaea</taxon>
        <taxon>Methanobacteriati</taxon>
        <taxon>Methanobacteriota</taxon>
        <taxon>Stenosarchaea group</taxon>
        <taxon>Halobacteria</taxon>
        <taxon>Halobacteriales</taxon>
        <taxon>Halorubellaceae</taxon>
        <taxon>Haloarchaeobius</taxon>
    </lineage>
</organism>
<dbReference type="Proteomes" id="UP001597076">
    <property type="component" value="Unassembled WGS sequence"/>
</dbReference>
<proteinExistence type="predicted"/>
<feature type="compositionally biased region" description="Polar residues" evidence="1">
    <location>
        <begin position="155"/>
        <end position="206"/>
    </location>
</feature>
<keyword evidence="3" id="KW-1185">Reference proteome</keyword>
<evidence type="ECO:0000313" key="3">
    <source>
        <dbReference type="Proteomes" id="UP001597076"/>
    </source>
</evidence>
<dbReference type="RefSeq" id="WP_390287682.1">
    <property type="nucleotide sequence ID" value="NZ_JBHUDI010000006.1"/>
</dbReference>
<accession>A0ABD6BJE0</accession>
<dbReference type="EMBL" id="JBHUDI010000006">
    <property type="protein sequence ID" value="MFD1564283.1"/>
    <property type="molecule type" value="Genomic_DNA"/>
</dbReference>
<evidence type="ECO:0000313" key="2">
    <source>
        <dbReference type="EMBL" id="MFD1564283.1"/>
    </source>
</evidence>
<sequence length="237" mass="25060">MSDRRVVWFMVVIALVGTTAAGVSLAPTAALFSDTETFDDNQLGAADDWERIEISASAPENVTTNDSPSVNVTLKNTGAGPVVSDYEIVVDNESVDSGIVELASGENQTVSHEFDTTETGDINWQVTANNETEDGTLAVENSTVEESAMTGEMNDGNSTTLGDNETGENNVMTLDSNGESESENSTVENDTEPVNETNESNSTAGSQDDEPTDDSNGETESTSDGSDTEEKEEESDT</sequence>
<feature type="compositionally biased region" description="Acidic residues" evidence="1">
    <location>
        <begin position="207"/>
        <end position="217"/>
    </location>
</feature>
<feature type="region of interest" description="Disordered" evidence="1">
    <location>
        <begin position="146"/>
        <end position="237"/>
    </location>
</feature>
<feature type="compositionally biased region" description="Acidic residues" evidence="1">
    <location>
        <begin position="226"/>
        <end position="237"/>
    </location>
</feature>
<comment type="caution">
    <text evidence="2">The sequence shown here is derived from an EMBL/GenBank/DDBJ whole genome shotgun (WGS) entry which is preliminary data.</text>
</comment>
<dbReference type="AlphaFoldDB" id="A0ABD6BJE0"/>
<name>A0ABD6BJE0_9EURY</name>
<dbReference type="Gene3D" id="2.60.40.10">
    <property type="entry name" value="Immunoglobulins"/>
    <property type="match status" value="1"/>
</dbReference>
<evidence type="ECO:0008006" key="4">
    <source>
        <dbReference type="Google" id="ProtNLM"/>
    </source>
</evidence>
<protein>
    <recommendedName>
        <fullName evidence="4">CARDB domain-containing protein</fullName>
    </recommendedName>
</protein>
<dbReference type="InterPro" id="IPR013783">
    <property type="entry name" value="Ig-like_fold"/>
</dbReference>
<gene>
    <name evidence="2" type="ORF">ACFR99_12065</name>
</gene>